<sequence>MNTPPAVSRPVQLWDMVDGPMPRGVLGLGDPDVHVIDGVATMFLGGFSTSFRNRLYVATLEAGCDPAGPSWNLAADARGRALAITPDPPRGAWDAAGMHTPSYVPSTADQPARIYYTGRRSAKQYGPSSEYAIGALELLDGGWRRREQPVIRGDGRRRSVLEPLVVHDGDRYLMWFQANPFEIGPGDLPDYEIRVAESADGASWSDPRVFTTSSEGFFDNALTRVPGGWLMVLARGADIHGSGGMPPQGLWTSTAPELSMDPDSWSAPRHVLRTDAPGMPEHLARGTYGPGVLRTVDPDRVTLYATGVRAAPRWPRLIGSRLLHGHSPVVPSPFYLSVAALDLHVETRTGDQRHSAH</sequence>
<keyword evidence="2" id="KW-1185">Reference proteome</keyword>
<reference evidence="1 2" key="1">
    <citation type="submission" date="2021-03" db="EMBL/GenBank/DDBJ databases">
        <title>Sequencing the genomes of 1000 actinobacteria strains.</title>
        <authorList>
            <person name="Klenk H.-P."/>
        </authorList>
    </citation>
    <scope>NUCLEOTIDE SEQUENCE [LARGE SCALE GENOMIC DNA]</scope>
    <source>
        <strain evidence="1 2">DSM 14566</strain>
    </source>
</reference>
<organism evidence="1 2">
    <name type="scientific">Brachybacterium sacelli</name>
    <dbReference type="NCBI Taxonomy" id="173364"/>
    <lineage>
        <taxon>Bacteria</taxon>
        <taxon>Bacillati</taxon>
        <taxon>Actinomycetota</taxon>
        <taxon>Actinomycetes</taxon>
        <taxon>Micrococcales</taxon>
        <taxon>Dermabacteraceae</taxon>
        <taxon>Brachybacterium</taxon>
    </lineage>
</organism>
<evidence type="ECO:0000313" key="1">
    <source>
        <dbReference type="EMBL" id="MBP2382711.1"/>
    </source>
</evidence>
<dbReference type="RefSeq" id="WP_209902729.1">
    <property type="nucleotide sequence ID" value="NZ_BAAAJW010000007.1"/>
</dbReference>
<dbReference type="Gene3D" id="2.115.10.20">
    <property type="entry name" value="Glycosyl hydrolase domain, family 43"/>
    <property type="match status" value="1"/>
</dbReference>
<accession>A0ABS4X2X4</accession>
<evidence type="ECO:0000313" key="2">
    <source>
        <dbReference type="Proteomes" id="UP001519290"/>
    </source>
</evidence>
<dbReference type="Proteomes" id="UP001519290">
    <property type="component" value="Unassembled WGS sequence"/>
</dbReference>
<dbReference type="InterPro" id="IPR023296">
    <property type="entry name" value="Glyco_hydro_beta-prop_sf"/>
</dbReference>
<gene>
    <name evidence="1" type="ORF">JOF43_002668</name>
</gene>
<name>A0ABS4X2X4_9MICO</name>
<protein>
    <submittedName>
        <fullName evidence="1">Uncharacterized protein</fullName>
    </submittedName>
</protein>
<comment type="caution">
    <text evidence="1">The sequence shown here is derived from an EMBL/GenBank/DDBJ whole genome shotgun (WGS) entry which is preliminary data.</text>
</comment>
<dbReference type="EMBL" id="JAGIOD010000001">
    <property type="protein sequence ID" value="MBP2382711.1"/>
    <property type="molecule type" value="Genomic_DNA"/>
</dbReference>
<proteinExistence type="predicted"/>
<dbReference type="SUPFAM" id="SSF75005">
    <property type="entry name" value="Arabinanase/levansucrase/invertase"/>
    <property type="match status" value="1"/>
</dbReference>